<feature type="binding site" evidence="15 16">
    <location>
        <position position="117"/>
    </location>
    <ligand>
        <name>S-adenosyl-L-methionine</name>
        <dbReference type="ChEBI" id="CHEBI:59789"/>
    </ligand>
</feature>
<evidence type="ECO:0000313" key="22">
    <source>
        <dbReference type="Proteomes" id="UP000092213"/>
    </source>
</evidence>
<dbReference type="KEGG" id="bbro:BAU06_08760"/>
<dbReference type="PIRSF" id="PIRSF000386">
    <property type="entry name" value="tRNA_mtase"/>
    <property type="match status" value="1"/>
</dbReference>
<protein>
    <recommendedName>
        <fullName evidence="6 15">tRNA (guanine-N(1)-)-methyltransferase</fullName>
        <ecNumber evidence="5 15">2.1.1.228</ecNumber>
    </recommendedName>
    <alternativeName>
        <fullName evidence="12 15">M1G-methyltransferase</fullName>
    </alternativeName>
    <alternativeName>
        <fullName evidence="13 15">tRNA [GM37] methyltransferase</fullName>
    </alternativeName>
</protein>
<dbReference type="InterPro" id="IPR023148">
    <property type="entry name" value="tRNA_m1G_MeTrfase_C_sf"/>
</dbReference>
<accession>A0A193FW83</accession>
<comment type="function">
    <text evidence="1 15 17">Specifically methylates guanosine-37 in various tRNAs.</text>
</comment>
<dbReference type="EC" id="2.1.1.228" evidence="5 15"/>
<evidence type="ECO:0000256" key="15">
    <source>
        <dbReference type="HAMAP-Rule" id="MF_00605"/>
    </source>
</evidence>
<dbReference type="NCBIfam" id="NF000648">
    <property type="entry name" value="PRK00026.1"/>
    <property type="match status" value="1"/>
</dbReference>
<dbReference type="InterPro" id="IPR029028">
    <property type="entry name" value="Alpha/beta_knot_MTases"/>
</dbReference>
<comment type="subunit">
    <text evidence="4 15 17">Homodimer.</text>
</comment>
<evidence type="ECO:0000256" key="8">
    <source>
        <dbReference type="ARBA" id="ARBA00022603"/>
    </source>
</evidence>
<dbReference type="Proteomes" id="UP000092213">
    <property type="component" value="Chromosome"/>
</dbReference>
<dbReference type="OrthoDB" id="9807416at2"/>
<sequence>MRFDVVTLFPDMFSVVRDLGVTGRAHGQGRWNLQAWNPRDYTHDAHRTVDDRPYGGGPGMVMMAAPLAAAVQAAQARRVADAMSPAPVILLSPTGRRFDQARAHAMATSAGAVLICGRYEGIDQRFIDRYVDEELSLGDFVLSGGELAALAIVDATVRLLPGVLNDDESAVQDSFNPALSGLLDSPHYTRPEVYDDVAVPAPLLSGHHANIARWRREQSLRLTAERRPDLIARARERGWLTAEDERFLRTLDKPA</sequence>
<dbReference type="NCBIfam" id="TIGR00088">
    <property type="entry name" value="trmD"/>
    <property type="match status" value="1"/>
</dbReference>
<dbReference type="InterPro" id="IPR016009">
    <property type="entry name" value="tRNA_MeTrfase_TRMD/TRM10"/>
</dbReference>
<dbReference type="STRING" id="463025.BAU08_08980"/>
<dbReference type="GO" id="GO:0005829">
    <property type="term" value="C:cytosol"/>
    <property type="evidence" value="ECO:0007669"/>
    <property type="project" value="TreeGrafter"/>
</dbReference>
<evidence type="ECO:0000256" key="5">
    <source>
        <dbReference type="ARBA" id="ARBA00012807"/>
    </source>
</evidence>
<dbReference type="RefSeq" id="WP_066347213.1">
    <property type="nucleotide sequence ID" value="NZ_CBCSFJ010000005.1"/>
</dbReference>
<keyword evidence="9 15" id="KW-0808">Transferase</keyword>
<dbReference type="Pfam" id="PF01746">
    <property type="entry name" value="tRNA_m1G_MT"/>
    <property type="match status" value="1"/>
</dbReference>
<dbReference type="GO" id="GO:0002939">
    <property type="term" value="P:tRNA N1-guanine methylation"/>
    <property type="evidence" value="ECO:0007669"/>
    <property type="project" value="TreeGrafter"/>
</dbReference>
<comment type="catalytic activity">
    <reaction evidence="14 15 17">
        <text>guanosine(37) in tRNA + S-adenosyl-L-methionine = N(1)-methylguanosine(37) in tRNA + S-adenosyl-L-homocysteine + H(+)</text>
        <dbReference type="Rhea" id="RHEA:36899"/>
        <dbReference type="Rhea" id="RHEA-COMP:10145"/>
        <dbReference type="Rhea" id="RHEA-COMP:10147"/>
        <dbReference type="ChEBI" id="CHEBI:15378"/>
        <dbReference type="ChEBI" id="CHEBI:57856"/>
        <dbReference type="ChEBI" id="CHEBI:59789"/>
        <dbReference type="ChEBI" id="CHEBI:73542"/>
        <dbReference type="ChEBI" id="CHEBI:74269"/>
        <dbReference type="EC" id="2.1.1.228"/>
    </reaction>
</comment>
<dbReference type="InterPro" id="IPR029026">
    <property type="entry name" value="tRNA_m1G_MTases_N"/>
</dbReference>
<dbReference type="PANTHER" id="PTHR46417">
    <property type="entry name" value="TRNA (GUANINE-N(1)-)-METHYLTRANSFERASE"/>
    <property type="match status" value="1"/>
</dbReference>
<comment type="similarity">
    <text evidence="3 15 17">Belongs to the RNA methyltransferase TrmD family.</text>
</comment>
<evidence type="ECO:0000256" key="4">
    <source>
        <dbReference type="ARBA" id="ARBA00011738"/>
    </source>
</evidence>
<evidence type="ECO:0000256" key="1">
    <source>
        <dbReference type="ARBA" id="ARBA00002634"/>
    </source>
</evidence>
<evidence type="ECO:0000256" key="14">
    <source>
        <dbReference type="ARBA" id="ARBA00047783"/>
    </source>
</evidence>
<evidence type="ECO:0000256" key="2">
    <source>
        <dbReference type="ARBA" id="ARBA00004496"/>
    </source>
</evidence>
<name>A0A193FW83_9BORD</name>
<dbReference type="FunFam" id="3.40.1280.10:FF:000001">
    <property type="entry name" value="tRNA (guanine-N(1)-)-methyltransferase"/>
    <property type="match status" value="1"/>
</dbReference>
<dbReference type="Gene3D" id="3.40.1280.10">
    <property type="match status" value="1"/>
</dbReference>
<evidence type="ECO:0000256" key="6">
    <source>
        <dbReference type="ARBA" id="ARBA00014679"/>
    </source>
</evidence>
<dbReference type="Proteomes" id="UP000091897">
    <property type="component" value="Chromosome"/>
</dbReference>
<evidence type="ECO:0000256" key="3">
    <source>
        <dbReference type="ARBA" id="ARBA00007630"/>
    </source>
</evidence>
<keyword evidence="11 15" id="KW-0819">tRNA processing</keyword>
<evidence type="ECO:0000256" key="16">
    <source>
        <dbReference type="PIRSR" id="PIRSR000386-1"/>
    </source>
</evidence>
<evidence type="ECO:0000256" key="17">
    <source>
        <dbReference type="RuleBase" id="RU003464"/>
    </source>
</evidence>
<dbReference type="PANTHER" id="PTHR46417:SF1">
    <property type="entry name" value="TRNA (GUANINE-N(1)-)-METHYLTRANSFERASE"/>
    <property type="match status" value="1"/>
</dbReference>
<keyword evidence="7 15" id="KW-0963">Cytoplasm</keyword>
<proteinExistence type="inferred from homology"/>
<evidence type="ECO:0000313" key="20">
    <source>
        <dbReference type="EMBL" id="ANN71446.1"/>
    </source>
</evidence>
<feature type="domain" description="tRNA methyltransferase TRMD/TRM10-type" evidence="18">
    <location>
        <begin position="1"/>
        <end position="232"/>
    </location>
</feature>
<reference evidence="21 22" key="1">
    <citation type="submission" date="2016-06" db="EMBL/GenBank/DDBJ databases">
        <title>Complete genome sequences of Bordetella bronchialis and Bordetella flabilis.</title>
        <authorList>
            <person name="LiPuma J.J."/>
            <person name="Spilker T."/>
        </authorList>
    </citation>
    <scope>NUCLEOTIDE SEQUENCE [LARGE SCALE GENOMIC DNA]</scope>
    <source>
        <strain evidence="20 22">AU17976</strain>
        <strain evidence="19 21">AU3182</strain>
    </source>
</reference>
<evidence type="ECO:0000313" key="19">
    <source>
        <dbReference type="EMBL" id="ANN66366.1"/>
    </source>
</evidence>
<evidence type="ECO:0000256" key="13">
    <source>
        <dbReference type="ARBA" id="ARBA00033392"/>
    </source>
</evidence>
<feature type="binding site" evidence="15 16">
    <location>
        <begin position="137"/>
        <end position="142"/>
    </location>
    <ligand>
        <name>S-adenosyl-L-methionine</name>
        <dbReference type="ChEBI" id="CHEBI:59789"/>
    </ligand>
</feature>
<evidence type="ECO:0000313" key="21">
    <source>
        <dbReference type="Proteomes" id="UP000091897"/>
    </source>
</evidence>
<keyword evidence="10 15" id="KW-0949">S-adenosyl-L-methionine</keyword>
<dbReference type="HAMAP" id="MF_00605">
    <property type="entry name" value="TrmD"/>
    <property type="match status" value="1"/>
</dbReference>
<evidence type="ECO:0000259" key="18">
    <source>
        <dbReference type="Pfam" id="PF01746"/>
    </source>
</evidence>
<keyword evidence="21" id="KW-1185">Reference proteome</keyword>
<evidence type="ECO:0000256" key="10">
    <source>
        <dbReference type="ARBA" id="ARBA00022691"/>
    </source>
</evidence>
<comment type="subcellular location">
    <subcellularLocation>
        <location evidence="2 15 17">Cytoplasm</location>
    </subcellularLocation>
</comment>
<keyword evidence="8 15" id="KW-0489">Methyltransferase</keyword>
<evidence type="ECO:0000256" key="11">
    <source>
        <dbReference type="ARBA" id="ARBA00022694"/>
    </source>
</evidence>
<evidence type="ECO:0000256" key="7">
    <source>
        <dbReference type="ARBA" id="ARBA00022490"/>
    </source>
</evidence>
<dbReference type="AlphaFoldDB" id="A0A193FW83"/>
<dbReference type="InterPro" id="IPR002649">
    <property type="entry name" value="tRNA_m1G_MeTrfase_TrmD"/>
</dbReference>
<dbReference type="SUPFAM" id="SSF75217">
    <property type="entry name" value="alpha/beta knot"/>
    <property type="match status" value="1"/>
</dbReference>
<evidence type="ECO:0000256" key="9">
    <source>
        <dbReference type="ARBA" id="ARBA00022679"/>
    </source>
</evidence>
<dbReference type="CDD" id="cd18080">
    <property type="entry name" value="TrmD-like"/>
    <property type="match status" value="1"/>
</dbReference>
<dbReference type="GO" id="GO:0052906">
    <property type="term" value="F:tRNA (guanine(37)-N1)-methyltransferase activity"/>
    <property type="evidence" value="ECO:0007669"/>
    <property type="project" value="UniProtKB-UniRule"/>
</dbReference>
<organism evidence="20 22">
    <name type="scientific">Bordetella bronchialis</name>
    <dbReference type="NCBI Taxonomy" id="463025"/>
    <lineage>
        <taxon>Bacteria</taxon>
        <taxon>Pseudomonadati</taxon>
        <taxon>Pseudomonadota</taxon>
        <taxon>Betaproteobacteria</taxon>
        <taxon>Burkholderiales</taxon>
        <taxon>Alcaligenaceae</taxon>
        <taxon>Bordetella</taxon>
    </lineage>
</organism>
<dbReference type="Gene3D" id="1.10.1270.20">
    <property type="entry name" value="tRNA(m1g37)methyltransferase, domain 2"/>
    <property type="match status" value="1"/>
</dbReference>
<evidence type="ECO:0000256" key="12">
    <source>
        <dbReference type="ARBA" id="ARBA00029736"/>
    </source>
</evidence>
<dbReference type="EMBL" id="CP016171">
    <property type="protein sequence ID" value="ANN71446.1"/>
    <property type="molecule type" value="Genomic_DNA"/>
</dbReference>
<dbReference type="EMBL" id="CP016170">
    <property type="protein sequence ID" value="ANN66366.1"/>
    <property type="molecule type" value="Genomic_DNA"/>
</dbReference>
<gene>
    <name evidence="15" type="primary">trmD</name>
    <name evidence="19" type="ORF">BAU06_08760</name>
    <name evidence="20" type="ORF">BAU08_08980</name>
</gene>